<comment type="subcellular location">
    <subcellularLocation>
        <location evidence="1 6">Cell membrane</location>
        <topology evidence="1 6">Multi-pass membrane protein</topology>
    </subcellularLocation>
</comment>
<dbReference type="Proteomes" id="UP000724672">
    <property type="component" value="Unassembled WGS sequence"/>
</dbReference>
<keyword evidence="4 6" id="KW-1133">Transmembrane helix</keyword>
<evidence type="ECO:0000256" key="4">
    <source>
        <dbReference type="ARBA" id="ARBA00022989"/>
    </source>
</evidence>
<evidence type="ECO:0000256" key="6">
    <source>
        <dbReference type="RuleBase" id="RU366058"/>
    </source>
</evidence>
<dbReference type="GO" id="GO:0005886">
    <property type="term" value="C:plasma membrane"/>
    <property type="evidence" value="ECO:0007669"/>
    <property type="project" value="UniProtKB-SubCell"/>
</dbReference>
<dbReference type="InterPro" id="IPR015414">
    <property type="entry name" value="TMEM64"/>
</dbReference>
<protein>
    <recommendedName>
        <fullName evidence="6">TVP38/TMEM64 family membrane protein</fullName>
    </recommendedName>
</protein>
<evidence type="ECO:0000256" key="5">
    <source>
        <dbReference type="ARBA" id="ARBA00023136"/>
    </source>
</evidence>
<feature type="transmembrane region" description="Helical" evidence="6">
    <location>
        <begin position="85"/>
        <end position="110"/>
    </location>
</feature>
<evidence type="ECO:0000256" key="3">
    <source>
        <dbReference type="ARBA" id="ARBA00022692"/>
    </source>
</evidence>
<dbReference type="AlphaFoldDB" id="A0A942URQ8"/>
<evidence type="ECO:0000313" key="9">
    <source>
        <dbReference type="Proteomes" id="UP000724672"/>
    </source>
</evidence>
<proteinExistence type="inferred from homology"/>
<evidence type="ECO:0000256" key="2">
    <source>
        <dbReference type="ARBA" id="ARBA00022475"/>
    </source>
</evidence>
<name>A0A942URQ8_9FIRM</name>
<keyword evidence="2 6" id="KW-1003">Cell membrane</keyword>
<dbReference type="PANTHER" id="PTHR12677">
    <property type="entry name" value="GOLGI APPARATUS MEMBRANE PROTEIN TVP38-RELATED"/>
    <property type="match status" value="1"/>
</dbReference>
<feature type="transmembrane region" description="Helical" evidence="6">
    <location>
        <begin position="202"/>
        <end position="224"/>
    </location>
</feature>
<comment type="caution">
    <text evidence="8">The sequence shown here is derived from an EMBL/GenBank/DDBJ whole genome shotgun (WGS) entry which is preliminary data.</text>
</comment>
<accession>A0A942URQ8</accession>
<gene>
    <name evidence="8" type="ORF">GOQ27_06145</name>
</gene>
<evidence type="ECO:0000256" key="1">
    <source>
        <dbReference type="ARBA" id="ARBA00004651"/>
    </source>
</evidence>
<sequence>MTVANNKKNKKADMIKLIAAIAIIGIVFFIAYKTGIVSKIQDPKAMQEFFSSFGIWGYLVFILVFIASCVFMLPGSMLTVVAGIAFGPITGAIVALIGATLGATAAFLVAKYVARGLIESKVGQNEMFKKIDDGVEKNGTSFLILTRLVPAFPFSFQNYAYGLTKIKLSTYVTFTFICMAPGAFIFAYMAGEIVKNGISAKLLIQFAAAGIVLFLVSLIPKYIAKKKGINMDELK</sequence>
<feature type="transmembrane region" description="Helical" evidence="6">
    <location>
        <begin position="14"/>
        <end position="32"/>
    </location>
</feature>
<feature type="transmembrane region" description="Helical" evidence="6">
    <location>
        <begin position="53"/>
        <end position="73"/>
    </location>
</feature>
<dbReference type="Pfam" id="PF09335">
    <property type="entry name" value="VTT_dom"/>
    <property type="match status" value="1"/>
</dbReference>
<dbReference type="EMBL" id="WSFT01000028">
    <property type="protein sequence ID" value="MBS4538034.1"/>
    <property type="molecule type" value="Genomic_DNA"/>
</dbReference>
<dbReference type="RefSeq" id="WP_203365961.1">
    <property type="nucleotide sequence ID" value="NZ_WSFT01000028.1"/>
</dbReference>
<feature type="transmembrane region" description="Helical" evidence="6">
    <location>
        <begin position="168"/>
        <end position="190"/>
    </location>
</feature>
<feature type="domain" description="VTT" evidence="7">
    <location>
        <begin position="73"/>
        <end position="189"/>
    </location>
</feature>
<keyword evidence="9" id="KW-1185">Reference proteome</keyword>
<keyword evidence="5 6" id="KW-0472">Membrane</keyword>
<organism evidence="8 9">
    <name type="scientific">Anaeromonas frigoriresistens</name>
    <dbReference type="NCBI Taxonomy" id="2683708"/>
    <lineage>
        <taxon>Bacteria</taxon>
        <taxon>Bacillati</taxon>
        <taxon>Bacillota</taxon>
        <taxon>Tissierellia</taxon>
        <taxon>Tissierellales</taxon>
        <taxon>Thermohalobacteraceae</taxon>
        <taxon>Anaeromonas</taxon>
    </lineage>
</organism>
<dbReference type="PANTHER" id="PTHR12677:SF59">
    <property type="entry name" value="GOLGI APPARATUS MEMBRANE PROTEIN TVP38-RELATED"/>
    <property type="match status" value="1"/>
</dbReference>
<keyword evidence="3 6" id="KW-0812">Transmembrane</keyword>
<dbReference type="InterPro" id="IPR032816">
    <property type="entry name" value="VTT_dom"/>
</dbReference>
<evidence type="ECO:0000259" key="7">
    <source>
        <dbReference type="Pfam" id="PF09335"/>
    </source>
</evidence>
<evidence type="ECO:0000313" key="8">
    <source>
        <dbReference type="EMBL" id="MBS4538034.1"/>
    </source>
</evidence>
<reference evidence="8" key="1">
    <citation type="submission" date="2019-12" db="EMBL/GenBank/DDBJ databases">
        <title>Clostridiaceae gen. nov. sp. nov., isolated from sediment in Xinjiang, China.</title>
        <authorList>
            <person name="Zhang R."/>
        </authorList>
    </citation>
    <scope>NUCLEOTIDE SEQUENCE</scope>
    <source>
        <strain evidence="8">D2Q-11</strain>
    </source>
</reference>
<comment type="similarity">
    <text evidence="6">Belongs to the TVP38/TMEM64 family.</text>
</comment>